<evidence type="ECO:0000256" key="1">
    <source>
        <dbReference type="ARBA" id="ARBA00023015"/>
    </source>
</evidence>
<dbReference type="PROSITE" id="PS01124">
    <property type="entry name" value="HTH_ARAC_FAMILY_2"/>
    <property type="match status" value="1"/>
</dbReference>
<dbReference type="InterPro" id="IPR018060">
    <property type="entry name" value="HTH_AraC"/>
</dbReference>
<accession>A0ABX6M7U1</accession>
<dbReference type="Gene3D" id="1.10.10.60">
    <property type="entry name" value="Homeodomain-like"/>
    <property type="match status" value="1"/>
</dbReference>
<reference evidence="5 6" key="1">
    <citation type="submission" date="2020-04" db="EMBL/GenBank/DDBJ databases">
        <title>Genome sequencing of novel species.</title>
        <authorList>
            <person name="Heo J."/>
            <person name="Kim S.-J."/>
            <person name="Kim J.-S."/>
            <person name="Hong S.-B."/>
            <person name="Kwon S.-W."/>
        </authorList>
    </citation>
    <scope>NUCLEOTIDE SEQUENCE [LARGE SCALE GENOMIC DNA]</scope>
    <source>
        <strain evidence="5 6">AF9R3</strain>
    </source>
</reference>
<dbReference type="RefSeq" id="WP_169112160.1">
    <property type="nucleotide sequence ID" value="NZ_CP051684.1"/>
</dbReference>
<gene>
    <name evidence="5" type="ORF">HH213_10015</name>
</gene>
<dbReference type="EMBL" id="CP051684">
    <property type="protein sequence ID" value="QJD90388.1"/>
    <property type="molecule type" value="Genomic_DNA"/>
</dbReference>
<protein>
    <submittedName>
        <fullName evidence="5">AraC family transcriptional regulator</fullName>
    </submittedName>
</protein>
<evidence type="ECO:0000256" key="3">
    <source>
        <dbReference type="ARBA" id="ARBA00023163"/>
    </source>
</evidence>
<name>A0ABX6M7U1_9BURK</name>
<dbReference type="InterPro" id="IPR009594">
    <property type="entry name" value="Tscrpt_reg_HTH_AraC_N"/>
</dbReference>
<dbReference type="Pfam" id="PF06719">
    <property type="entry name" value="AraC_N"/>
    <property type="match status" value="1"/>
</dbReference>
<dbReference type="InterPro" id="IPR009057">
    <property type="entry name" value="Homeodomain-like_sf"/>
</dbReference>
<dbReference type="SMART" id="SM00342">
    <property type="entry name" value="HTH_ARAC"/>
    <property type="match status" value="1"/>
</dbReference>
<evidence type="ECO:0000313" key="6">
    <source>
        <dbReference type="Proteomes" id="UP000503117"/>
    </source>
</evidence>
<keyword evidence="1" id="KW-0805">Transcription regulation</keyword>
<dbReference type="SUPFAM" id="SSF46689">
    <property type="entry name" value="Homeodomain-like"/>
    <property type="match status" value="2"/>
</dbReference>
<dbReference type="PANTHER" id="PTHR43436:SF1">
    <property type="entry name" value="TRANSCRIPTIONAL REGULATORY PROTEIN"/>
    <property type="match status" value="1"/>
</dbReference>
<feature type="domain" description="HTH araC/xylS-type" evidence="4">
    <location>
        <begin position="197"/>
        <end position="295"/>
    </location>
</feature>
<proteinExistence type="predicted"/>
<evidence type="ECO:0000313" key="5">
    <source>
        <dbReference type="EMBL" id="QJD90388.1"/>
    </source>
</evidence>
<dbReference type="Pfam" id="PF12833">
    <property type="entry name" value="HTH_18"/>
    <property type="match status" value="1"/>
</dbReference>
<keyword evidence="6" id="KW-1185">Reference proteome</keyword>
<sequence length="300" mass="33597">MKRDLAPTRLDHMIDIVHLHTLDEQRVATAIPFLSLLRSSHPTPVSKGVLKPSCCVILQGHKRVHLSDEVLNYGPGEYLVVSVDMPASGHIISATADKPYLLLNIELDPQEIAAIVLEAKITIDSEQPERGAFIGQTDDALQESLYQLVRLLQAPPAEAAFLAVGLKREIIYRMLNGPYGRQLYQNVVLDQQDRGISKAIAWLKDHYDQPIKVEELAQATNMSVSSLHHRFKAVTNIGPMQYQKQLRLQRARSLLLNGEVDATTAAYKVGYESASQFSREYRRLFGAPPMQDIKKLRTAP</sequence>
<organism evidence="5 6">
    <name type="scientific">Duganella dendranthematis</name>
    <dbReference type="NCBI Taxonomy" id="2728021"/>
    <lineage>
        <taxon>Bacteria</taxon>
        <taxon>Pseudomonadati</taxon>
        <taxon>Pseudomonadota</taxon>
        <taxon>Betaproteobacteria</taxon>
        <taxon>Burkholderiales</taxon>
        <taxon>Oxalobacteraceae</taxon>
        <taxon>Telluria group</taxon>
        <taxon>Duganella</taxon>
    </lineage>
</organism>
<keyword evidence="2" id="KW-0238">DNA-binding</keyword>
<dbReference type="InterPro" id="IPR037923">
    <property type="entry name" value="HTH-like"/>
</dbReference>
<dbReference type="PANTHER" id="PTHR43436">
    <property type="entry name" value="ARAC-FAMILY TRANSCRIPTIONAL REGULATOR"/>
    <property type="match status" value="1"/>
</dbReference>
<dbReference type="Proteomes" id="UP000503117">
    <property type="component" value="Chromosome"/>
</dbReference>
<dbReference type="SUPFAM" id="SSF51215">
    <property type="entry name" value="Regulatory protein AraC"/>
    <property type="match status" value="1"/>
</dbReference>
<evidence type="ECO:0000256" key="2">
    <source>
        <dbReference type="ARBA" id="ARBA00023125"/>
    </source>
</evidence>
<evidence type="ECO:0000259" key="4">
    <source>
        <dbReference type="PROSITE" id="PS01124"/>
    </source>
</evidence>
<keyword evidence="3" id="KW-0804">Transcription</keyword>